<organism evidence="1 2">
    <name type="scientific">Panagrolaimus sp. JU765</name>
    <dbReference type="NCBI Taxonomy" id="591449"/>
    <lineage>
        <taxon>Eukaryota</taxon>
        <taxon>Metazoa</taxon>
        <taxon>Ecdysozoa</taxon>
        <taxon>Nematoda</taxon>
        <taxon>Chromadorea</taxon>
        <taxon>Rhabditida</taxon>
        <taxon>Tylenchina</taxon>
        <taxon>Panagrolaimomorpha</taxon>
        <taxon>Panagrolaimoidea</taxon>
        <taxon>Panagrolaimidae</taxon>
        <taxon>Panagrolaimus</taxon>
    </lineage>
</organism>
<sequence>MFTAIVNSLSLVFSPKINPGFYLLKLFGFFRMKFSTQKPVILLFVRNLRTQIDLKPEIPISKLKKALKVAVIGCPNVGKSALTNELIKADLCAVSKRMDTTRQNTVAAITESNCQLLVVDSPGLVGITHARETVGTHTESTLLADTEKAIKMADHILVVHDATLPGKFLNHRVLHILHRNSHLTSSLVINKTDLIARQADLLELSRILTCGKVGGQEITTKPVKMGKLGTVTEGIQLHSPTKTHDEKWQQLYNKLIQKPTYKCSWGETKKLFGGESGWPNFENVFFVSALNGRGIDGLRSYLQEKSVPIQGNFEMNEQEITKKKPRQICAEHIRSEILNLLPGDVAYNLRVEIIEWQLEEAEGETQLKIVADVTCDVRRWANMLLQVVSELEHRTKNHLKNLFPAQPQVRIRAKFNKEIIS</sequence>
<evidence type="ECO:0000313" key="2">
    <source>
        <dbReference type="WBParaSite" id="JU765_v2.g17478.t1"/>
    </source>
</evidence>
<reference evidence="2" key="1">
    <citation type="submission" date="2022-11" db="UniProtKB">
        <authorList>
            <consortium name="WormBaseParasite"/>
        </authorList>
    </citation>
    <scope>IDENTIFICATION</scope>
</reference>
<protein>
    <submittedName>
        <fullName evidence="2">G domain-containing protein</fullName>
    </submittedName>
</protein>
<evidence type="ECO:0000313" key="1">
    <source>
        <dbReference type="Proteomes" id="UP000887576"/>
    </source>
</evidence>
<dbReference type="Proteomes" id="UP000887576">
    <property type="component" value="Unplaced"/>
</dbReference>
<proteinExistence type="predicted"/>
<accession>A0AC34QLG6</accession>
<name>A0AC34QLG6_9BILA</name>
<dbReference type="WBParaSite" id="JU765_v2.g17478.t1">
    <property type="protein sequence ID" value="JU765_v2.g17478.t1"/>
    <property type="gene ID" value="JU765_v2.g17478"/>
</dbReference>